<dbReference type="InterPro" id="IPR023765">
    <property type="entry name" value="SBP_5_CS"/>
</dbReference>
<dbReference type="PANTHER" id="PTHR30290">
    <property type="entry name" value="PERIPLASMIC BINDING COMPONENT OF ABC TRANSPORTER"/>
    <property type="match status" value="1"/>
</dbReference>
<dbReference type="PROSITE" id="PS51257">
    <property type="entry name" value="PROKAR_LIPOPROTEIN"/>
    <property type="match status" value="1"/>
</dbReference>
<feature type="signal peptide" evidence="6">
    <location>
        <begin position="1"/>
        <end position="22"/>
    </location>
</feature>
<feature type="compositionally biased region" description="Low complexity" evidence="5">
    <location>
        <begin position="38"/>
        <end position="49"/>
    </location>
</feature>
<keyword evidence="9" id="KW-1185">Reference proteome</keyword>
<keyword evidence="4 6" id="KW-0732">Signal</keyword>
<evidence type="ECO:0000313" key="8">
    <source>
        <dbReference type="EMBL" id="MFD1037290.1"/>
    </source>
</evidence>
<feature type="domain" description="Solute-binding protein family 5" evidence="7">
    <location>
        <begin position="94"/>
        <end position="445"/>
    </location>
</feature>
<comment type="similarity">
    <text evidence="2">Belongs to the bacterial solute-binding protein 5 family.</text>
</comment>
<evidence type="ECO:0000256" key="6">
    <source>
        <dbReference type="SAM" id="SignalP"/>
    </source>
</evidence>
<dbReference type="PROSITE" id="PS01040">
    <property type="entry name" value="SBP_BACTERIAL_5"/>
    <property type="match status" value="1"/>
</dbReference>
<evidence type="ECO:0000256" key="2">
    <source>
        <dbReference type="ARBA" id="ARBA00005695"/>
    </source>
</evidence>
<organism evidence="8 9">
    <name type="scientific">Virgibacillus byunsanensis</name>
    <dbReference type="NCBI Taxonomy" id="570945"/>
    <lineage>
        <taxon>Bacteria</taxon>
        <taxon>Bacillati</taxon>
        <taxon>Bacillota</taxon>
        <taxon>Bacilli</taxon>
        <taxon>Bacillales</taxon>
        <taxon>Bacillaceae</taxon>
        <taxon>Virgibacillus</taxon>
    </lineage>
</organism>
<dbReference type="Gene3D" id="3.90.76.10">
    <property type="entry name" value="Dipeptide-binding Protein, Domain 1"/>
    <property type="match status" value="1"/>
</dbReference>
<dbReference type="CDD" id="cd08499">
    <property type="entry name" value="PBP2_Ylib_like"/>
    <property type="match status" value="1"/>
</dbReference>
<dbReference type="Gene3D" id="3.10.105.10">
    <property type="entry name" value="Dipeptide-binding Protein, Domain 3"/>
    <property type="match status" value="1"/>
</dbReference>
<evidence type="ECO:0000256" key="5">
    <source>
        <dbReference type="SAM" id="MobiDB-lite"/>
    </source>
</evidence>
<dbReference type="Gene3D" id="3.40.190.10">
    <property type="entry name" value="Periplasmic binding protein-like II"/>
    <property type="match status" value="1"/>
</dbReference>
<dbReference type="SUPFAM" id="SSF53850">
    <property type="entry name" value="Periplasmic binding protein-like II"/>
    <property type="match status" value="1"/>
</dbReference>
<feature type="chain" id="PRO_5047147742" evidence="6">
    <location>
        <begin position="23"/>
        <end position="527"/>
    </location>
</feature>
<evidence type="ECO:0000259" key="7">
    <source>
        <dbReference type="Pfam" id="PF00496"/>
    </source>
</evidence>
<proteinExistence type="inferred from homology"/>
<comment type="subcellular location">
    <subcellularLocation>
        <location evidence="1">Cell membrane</location>
        <topology evidence="1">Lipid-anchor</topology>
    </subcellularLocation>
</comment>
<evidence type="ECO:0000256" key="1">
    <source>
        <dbReference type="ARBA" id="ARBA00004193"/>
    </source>
</evidence>
<dbReference type="PIRSF" id="PIRSF002741">
    <property type="entry name" value="MppA"/>
    <property type="match status" value="1"/>
</dbReference>
<feature type="region of interest" description="Disordered" evidence="5">
    <location>
        <begin position="28"/>
        <end position="49"/>
    </location>
</feature>
<protein>
    <submittedName>
        <fullName evidence="8">Glutathione ABC transporter substrate-binding protein</fullName>
    </submittedName>
</protein>
<dbReference type="EMBL" id="JBHTKJ010000007">
    <property type="protein sequence ID" value="MFD1037290.1"/>
    <property type="molecule type" value="Genomic_DNA"/>
</dbReference>
<dbReference type="Proteomes" id="UP001597040">
    <property type="component" value="Unassembled WGS sequence"/>
</dbReference>
<evidence type="ECO:0000256" key="3">
    <source>
        <dbReference type="ARBA" id="ARBA00022448"/>
    </source>
</evidence>
<dbReference type="Pfam" id="PF00496">
    <property type="entry name" value="SBP_bac_5"/>
    <property type="match status" value="1"/>
</dbReference>
<evidence type="ECO:0000256" key="4">
    <source>
        <dbReference type="ARBA" id="ARBA00022729"/>
    </source>
</evidence>
<sequence length="527" mass="58480">MKNRKTLSLLFAIVFVLTMAIAGCSGNDSTTTEDNGDNDSSGNSENSDSGTLIIAELSDATQLDPHMGTDIPSANVYHGKIYEGLVKQDKNMDVQPALATDWKRIDELTWEFSLRKDVKFHDGTPFNAEAVKATFKRILDPELASSRAKLFEMITEFNIIDEHTIQLKTEYPFAPLLANLSHYSGGIISPSAIEEHGDELGQNPVGTGPFNFESWTPGQEIAIAKNENYWGDKAKVDNVIFKVIPEDSTRLGMVETGEAHIAEPVQITQLDRVEQSQSMKLSRTPGLGIDYIGFNTQKEPFDDVLVRQAINYAVDTDTILEGVYNNVGTEATAPMGPAVWGHNPDLEGYGYDPEKAKELLKEAGYPDGFKTTIWTNDNQARVDVSEVVQSQLKGVGIEVEIEVMEWGAYLDETSKGEHDMFVLGWSNMTGDADYNQYFLFHSDAKGAPGNRSFYSNPKVDELINAGRMEGDPEERKKIYGEAQKIEMEDAPLLLLRNDEDLIALNNDVEGFWMHPAGLLMINEVSIK</sequence>
<dbReference type="InterPro" id="IPR030678">
    <property type="entry name" value="Peptide/Ni-bd"/>
</dbReference>
<dbReference type="InterPro" id="IPR039424">
    <property type="entry name" value="SBP_5"/>
</dbReference>
<gene>
    <name evidence="8" type="ORF">ACFQ3N_02475</name>
</gene>
<reference evidence="9" key="1">
    <citation type="journal article" date="2019" name="Int. J. Syst. Evol. Microbiol.">
        <title>The Global Catalogue of Microorganisms (GCM) 10K type strain sequencing project: providing services to taxonomists for standard genome sequencing and annotation.</title>
        <authorList>
            <consortium name="The Broad Institute Genomics Platform"/>
            <consortium name="The Broad Institute Genome Sequencing Center for Infectious Disease"/>
            <person name="Wu L."/>
            <person name="Ma J."/>
        </authorList>
    </citation>
    <scope>NUCLEOTIDE SEQUENCE [LARGE SCALE GENOMIC DNA]</scope>
    <source>
        <strain evidence="9">CCUG 56754</strain>
    </source>
</reference>
<dbReference type="RefSeq" id="WP_390359217.1">
    <property type="nucleotide sequence ID" value="NZ_JBHTKJ010000007.1"/>
</dbReference>
<dbReference type="InterPro" id="IPR000914">
    <property type="entry name" value="SBP_5_dom"/>
</dbReference>
<name>A0ABW3LFY8_9BACI</name>
<dbReference type="PANTHER" id="PTHR30290:SF9">
    <property type="entry name" value="OLIGOPEPTIDE-BINDING PROTEIN APPA"/>
    <property type="match status" value="1"/>
</dbReference>
<accession>A0ABW3LFY8</accession>
<comment type="caution">
    <text evidence="8">The sequence shown here is derived from an EMBL/GenBank/DDBJ whole genome shotgun (WGS) entry which is preliminary data.</text>
</comment>
<evidence type="ECO:0000313" key="9">
    <source>
        <dbReference type="Proteomes" id="UP001597040"/>
    </source>
</evidence>
<keyword evidence="3" id="KW-0813">Transport</keyword>